<dbReference type="CDD" id="cd17319">
    <property type="entry name" value="MFS_ExuT_GudP_like"/>
    <property type="match status" value="1"/>
</dbReference>
<dbReference type="InterPro" id="IPR011701">
    <property type="entry name" value="MFS"/>
</dbReference>
<dbReference type="InterPro" id="IPR036259">
    <property type="entry name" value="MFS_trans_sf"/>
</dbReference>
<evidence type="ECO:0000256" key="2">
    <source>
        <dbReference type="ARBA" id="ARBA00022475"/>
    </source>
</evidence>
<feature type="transmembrane region" description="Helical" evidence="6">
    <location>
        <begin position="305"/>
        <end position="324"/>
    </location>
</feature>
<gene>
    <name evidence="8" type="ORF">AS156_31185</name>
</gene>
<accession>A0A109K2J1</accession>
<evidence type="ECO:0000256" key="5">
    <source>
        <dbReference type="ARBA" id="ARBA00023136"/>
    </source>
</evidence>
<evidence type="ECO:0000313" key="8">
    <source>
        <dbReference type="EMBL" id="KWV59498.1"/>
    </source>
</evidence>
<proteinExistence type="predicted"/>
<evidence type="ECO:0000259" key="7">
    <source>
        <dbReference type="PROSITE" id="PS50850"/>
    </source>
</evidence>
<dbReference type="Pfam" id="PF07690">
    <property type="entry name" value="MFS_1"/>
    <property type="match status" value="1"/>
</dbReference>
<dbReference type="GO" id="GO:0022857">
    <property type="term" value="F:transmembrane transporter activity"/>
    <property type="evidence" value="ECO:0007669"/>
    <property type="project" value="InterPro"/>
</dbReference>
<feature type="domain" description="Major facilitator superfamily (MFS) profile" evidence="7">
    <location>
        <begin position="15"/>
        <end position="419"/>
    </location>
</feature>
<dbReference type="Proteomes" id="UP000057737">
    <property type="component" value="Unassembled WGS sequence"/>
</dbReference>
<evidence type="ECO:0000256" key="1">
    <source>
        <dbReference type="ARBA" id="ARBA00004651"/>
    </source>
</evidence>
<dbReference type="SUPFAM" id="SSF103473">
    <property type="entry name" value="MFS general substrate transporter"/>
    <property type="match status" value="1"/>
</dbReference>
<feature type="transmembrane region" description="Helical" evidence="6">
    <location>
        <begin position="141"/>
        <end position="163"/>
    </location>
</feature>
<feature type="transmembrane region" description="Helical" evidence="6">
    <location>
        <begin position="169"/>
        <end position="188"/>
    </location>
</feature>
<evidence type="ECO:0000256" key="4">
    <source>
        <dbReference type="ARBA" id="ARBA00022989"/>
    </source>
</evidence>
<evidence type="ECO:0000256" key="6">
    <source>
        <dbReference type="SAM" id="Phobius"/>
    </source>
</evidence>
<keyword evidence="2" id="KW-1003">Cell membrane</keyword>
<feature type="transmembrane region" description="Helical" evidence="6">
    <location>
        <begin position="76"/>
        <end position="96"/>
    </location>
</feature>
<feature type="transmembrane region" description="Helical" evidence="6">
    <location>
        <begin position="230"/>
        <end position="249"/>
    </location>
</feature>
<name>A0A109K2J1_9BRAD</name>
<keyword evidence="5 6" id="KW-0472">Membrane</keyword>
<feature type="transmembrane region" description="Helical" evidence="6">
    <location>
        <begin position="393"/>
        <end position="414"/>
    </location>
</feature>
<feature type="transmembrane region" description="Helical" evidence="6">
    <location>
        <begin position="269"/>
        <end position="293"/>
    </location>
</feature>
<dbReference type="PANTHER" id="PTHR11662:SF399">
    <property type="entry name" value="FI19708P1-RELATED"/>
    <property type="match status" value="1"/>
</dbReference>
<organism evidence="8 9">
    <name type="scientific">Bradyrhizobium macuxiense</name>
    <dbReference type="NCBI Taxonomy" id="1755647"/>
    <lineage>
        <taxon>Bacteria</taxon>
        <taxon>Pseudomonadati</taxon>
        <taxon>Pseudomonadota</taxon>
        <taxon>Alphaproteobacteria</taxon>
        <taxon>Hyphomicrobiales</taxon>
        <taxon>Nitrobacteraceae</taxon>
        <taxon>Bradyrhizobium</taxon>
    </lineage>
</organism>
<keyword evidence="4 6" id="KW-1133">Transmembrane helix</keyword>
<evidence type="ECO:0000313" key="9">
    <source>
        <dbReference type="Proteomes" id="UP000057737"/>
    </source>
</evidence>
<comment type="caution">
    <text evidence="8">The sequence shown here is derived from an EMBL/GenBank/DDBJ whole genome shotgun (WGS) entry which is preliminary data.</text>
</comment>
<feature type="transmembrane region" description="Helical" evidence="6">
    <location>
        <begin position="330"/>
        <end position="358"/>
    </location>
</feature>
<comment type="subcellular location">
    <subcellularLocation>
        <location evidence="1">Cell membrane</location>
        <topology evidence="1">Multi-pass membrane protein</topology>
    </subcellularLocation>
</comment>
<evidence type="ECO:0000256" key="3">
    <source>
        <dbReference type="ARBA" id="ARBA00022692"/>
    </source>
</evidence>
<feature type="transmembrane region" description="Helical" evidence="6">
    <location>
        <begin position="44"/>
        <end position="64"/>
    </location>
</feature>
<protein>
    <submittedName>
        <fullName evidence="8">MFS transporter</fullName>
    </submittedName>
</protein>
<dbReference type="AlphaFoldDB" id="A0A109K2J1"/>
<dbReference type="InterPro" id="IPR020846">
    <property type="entry name" value="MFS_dom"/>
</dbReference>
<dbReference type="PANTHER" id="PTHR11662">
    <property type="entry name" value="SOLUTE CARRIER FAMILY 17"/>
    <property type="match status" value="1"/>
</dbReference>
<dbReference type="OrthoDB" id="272777at2"/>
<dbReference type="PROSITE" id="PS50850">
    <property type="entry name" value="MFS"/>
    <property type="match status" value="1"/>
</dbReference>
<keyword evidence="3 6" id="KW-0812">Transmembrane</keyword>
<dbReference type="EMBL" id="LNCU01000030">
    <property type="protein sequence ID" value="KWV59498.1"/>
    <property type="molecule type" value="Genomic_DNA"/>
</dbReference>
<dbReference type="InterPro" id="IPR050382">
    <property type="entry name" value="MFS_Na/Anion_cotransporter"/>
</dbReference>
<dbReference type="PIRSF" id="PIRSF002808">
    <property type="entry name" value="Hexose_phosphate_transp"/>
    <property type="match status" value="1"/>
</dbReference>
<dbReference type="Gene3D" id="1.20.1250.20">
    <property type="entry name" value="MFS general substrate transporter like domains"/>
    <property type="match status" value="2"/>
</dbReference>
<keyword evidence="9" id="KW-1185">Reference proteome</keyword>
<sequence>MELATPRLKSIQRVALALLVVAGVVNYIDRATLAVANPLIREELGLSIADMGYLLSAFLWAYAFSQLPTGAMVDRLGPRLLLTMGLSLWSFAQLIGGLVQNFGQFFGARVLLGIGEAPQFPTGARVVRDWFNQRDRGLATGVFNCASSLGTAIAVPLLTFLMLTFGWRAMFVIMGVAGLIVAACWYALYRNPEQVALTAHENAYRTQGDPPGERTKVTFRDWSQLFRFRTTWGMIFGYFGCIYLTWIYTAWLPGYLEIERHMSVKYTGWAAAIPFACGVVGGVVGGYIADILVRRGVEPLKSRRYPAALSLLGTAACTVAAAYVSSNALAIAFISISLFLVYVTSTCAWALSSVAVPTNCTASIGSVQNFGGYLGGALAPTVTGLIVQKTSSFVPALVVGALIGVVSAGCYMFIVDQPITAADLDAATDPELDPLGVGANRKP</sequence>
<reference evidence="8 9" key="1">
    <citation type="submission" date="2015-11" db="EMBL/GenBank/DDBJ databases">
        <title>Draft Genome Sequence of the Strain BR 10303 (Bradyrhizobium sp.) isolated from nodules of Centrolobium paraense.</title>
        <authorList>
            <person name="Zelli J.E."/>
            <person name="Simoes-Araujo J.L."/>
            <person name="Barauna A.C."/>
            <person name="Silva K."/>
        </authorList>
    </citation>
    <scope>NUCLEOTIDE SEQUENCE [LARGE SCALE GENOMIC DNA]</scope>
    <source>
        <strain evidence="8 9">BR 10303</strain>
    </source>
</reference>
<dbReference type="GO" id="GO:0005886">
    <property type="term" value="C:plasma membrane"/>
    <property type="evidence" value="ECO:0007669"/>
    <property type="project" value="UniProtKB-SubCell"/>
</dbReference>
<dbReference type="InterPro" id="IPR000849">
    <property type="entry name" value="Sugar_P_transporter"/>
</dbReference>